<accession>A0A654M550</accession>
<proteinExistence type="predicted"/>
<dbReference type="Proteomes" id="UP000058925">
    <property type="component" value="Chromosome"/>
</dbReference>
<reference evidence="2" key="1">
    <citation type="submission" date="2015-10" db="EMBL/GenBank/DDBJ databases">
        <title>Niche specialization of a soil ammonia-oxidizing archaeon, Candidatus Nitrosocosmicus oleophilus.</title>
        <authorList>
            <person name="Jung M.-Y."/>
            <person name="Rhee S.-K."/>
        </authorList>
    </citation>
    <scope>NUCLEOTIDE SEQUENCE [LARGE SCALE GENOMIC DNA]</scope>
    <source>
        <strain evidence="2">MY3</strain>
    </source>
</reference>
<dbReference type="EMBL" id="CP012850">
    <property type="protein sequence ID" value="ALI37866.1"/>
    <property type="molecule type" value="Genomic_DNA"/>
</dbReference>
<evidence type="ECO:0000313" key="1">
    <source>
        <dbReference type="EMBL" id="ALI37866.1"/>
    </source>
</evidence>
<protein>
    <submittedName>
        <fullName evidence="1">Uncharacterized protein</fullName>
    </submittedName>
</protein>
<sequence length="178" mass="19822">MINMKYQYTFKNVSLLLLGFVIVSTIFMGTQYAHALDNTDLSKNNDLGNPFFVEHYQTELGKLNMTNNNASESFSGKGIINGTLDITADVNVTETFRDTDTSYLQGNTKYVTDNKDIATYTFYAIANYHVGGGYDSNGIAIFDDVATGNLSSLSNSVGVYKDHVDKNGTGEFLMWHWR</sequence>
<dbReference type="AlphaFoldDB" id="A0A654M550"/>
<dbReference type="KEGG" id="taa:NMY3_03684"/>
<name>A0A654M550_9ARCH</name>
<gene>
    <name evidence="1" type="ORF">NMY3_03684</name>
</gene>
<organism evidence="1 2">
    <name type="scientific">Candidatus Nitrosocosmicus oleophilus</name>
    <dbReference type="NCBI Taxonomy" id="1353260"/>
    <lineage>
        <taxon>Archaea</taxon>
        <taxon>Nitrososphaerota</taxon>
        <taxon>Nitrososphaeria</taxon>
        <taxon>Nitrososphaerales</taxon>
        <taxon>Nitrososphaeraceae</taxon>
        <taxon>Candidatus Nitrosocosmicus</taxon>
    </lineage>
</organism>
<evidence type="ECO:0000313" key="2">
    <source>
        <dbReference type="Proteomes" id="UP000058925"/>
    </source>
</evidence>
<keyword evidence="2" id="KW-1185">Reference proteome</keyword>